<dbReference type="RefSeq" id="WP_187056936.1">
    <property type="nucleotide sequence ID" value="NZ_CP060412.1"/>
</dbReference>
<proteinExistence type="inferred from homology"/>
<dbReference type="InterPro" id="IPR050263">
    <property type="entry name" value="Bact_Fimbrial_Adh_Pro"/>
</dbReference>
<dbReference type="EMBL" id="CP060412">
    <property type="protein sequence ID" value="QNK01474.1"/>
    <property type="molecule type" value="Genomic_DNA"/>
</dbReference>
<keyword evidence="4" id="KW-0281">Fimbrium</keyword>
<dbReference type="Gene3D" id="2.60.40.1090">
    <property type="entry name" value="Fimbrial-type adhesion domain"/>
    <property type="match status" value="1"/>
</dbReference>
<reference evidence="6 7" key="1">
    <citation type="submission" date="2020-08" db="EMBL/GenBank/DDBJ databases">
        <title>Dyella sp. G9 isolated from forest soil.</title>
        <authorList>
            <person name="Fu J."/>
            <person name="Qiu L."/>
        </authorList>
    </citation>
    <scope>NUCLEOTIDE SEQUENCE [LARGE SCALE GENOMIC DNA]</scope>
    <source>
        <strain evidence="6 7">G9</strain>
    </source>
</reference>
<feature type="chain" id="PRO_5028992716" evidence="5">
    <location>
        <begin position="27"/>
        <end position="199"/>
    </location>
</feature>
<comment type="similarity">
    <text evidence="2">Belongs to the fimbrial protein family.</text>
</comment>
<dbReference type="SUPFAM" id="SSF49401">
    <property type="entry name" value="Bacterial adhesins"/>
    <property type="match status" value="1"/>
</dbReference>
<feature type="signal peptide" evidence="5">
    <location>
        <begin position="1"/>
        <end position="26"/>
    </location>
</feature>
<comment type="subcellular location">
    <subcellularLocation>
        <location evidence="1">Fimbrium</location>
    </subcellularLocation>
</comment>
<gene>
    <name evidence="6" type="ORF">H8F01_20975</name>
</gene>
<sequence length="199" mass="19494">MKKSVLSAVLAATFGLVALAPQHASAADGTITFNGTITDTSCTITGGGAATGTGNITVTLPTVSTSAFPSDGATAGETAFSLILGGGTKCTDGKTAALWVETASTPALDASTGALKNINGSATNVEVQMVNPANNKAINLAVNAAVTNGATVIAANNQPAATIAGNTATLNYVGRYLAKGGTVGAGTVSTVMTYSMQYN</sequence>
<dbReference type="KEGG" id="dtl:H8F01_20975"/>
<evidence type="ECO:0000256" key="1">
    <source>
        <dbReference type="ARBA" id="ARBA00004561"/>
    </source>
</evidence>
<evidence type="ECO:0000256" key="4">
    <source>
        <dbReference type="ARBA" id="ARBA00023263"/>
    </source>
</evidence>
<keyword evidence="3 5" id="KW-0732">Signal</keyword>
<name>A0A7G8Q3W6_9GAMM</name>
<evidence type="ECO:0000313" key="6">
    <source>
        <dbReference type="EMBL" id="QNK01474.1"/>
    </source>
</evidence>
<dbReference type="GO" id="GO:0043709">
    <property type="term" value="P:cell adhesion involved in single-species biofilm formation"/>
    <property type="evidence" value="ECO:0007669"/>
    <property type="project" value="TreeGrafter"/>
</dbReference>
<dbReference type="InterPro" id="IPR039458">
    <property type="entry name" value="FimA-like"/>
</dbReference>
<evidence type="ECO:0000313" key="7">
    <source>
        <dbReference type="Proteomes" id="UP000515873"/>
    </source>
</evidence>
<evidence type="ECO:0000256" key="5">
    <source>
        <dbReference type="SAM" id="SignalP"/>
    </source>
</evidence>
<accession>A0A7G8Q3W6</accession>
<evidence type="ECO:0000256" key="2">
    <source>
        <dbReference type="ARBA" id="ARBA00006671"/>
    </source>
</evidence>
<dbReference type="GO" id="GO:0009289">
    <property type="term" value="C:pilus"/>
    <property type="evidence" value="ECO:0007669"/>
    <property type="project" value="UniProtKB-SubCell"/>
</dbReference>
<dbReference type="PANTHER" id="PTHR33420:SF3">
    <property type="entry name" value="FIMBRIAL SUBUNIT ELFA"/>
    <property type="match status" value="1"/>
</dbReference>
<dbReference type="PANTHER" id="PTHR33420">
    <property type="entry name" value="FIMBRIAL SUBUNIT ELFA-RELATED"/>
    <property type="match status" value="1"/>
</dbReference>
<evidence type="ECO:0000256" key="3">
    <source>
        <dbReference type="ARBA" id="ARBA00022729"/>
    </source>
</evidence>
<dbReference type="InterPro" id="IPR036937">
    <property type="entry name" value="Adhesion_dom_fimbrial_sf"/>
</dbReference>
<dbReference type="AlphaFoldDB" id="A0A7G8Q3W6"/>
<organism evidence="6 7">
    <name type="scientific">Dyella telluris</name>
    <dbReference type="NCBI Taxonomy" id="2763498"/>
    <lineage>
        <taxon>Bacteria</taxon>
        <taxon>Pseudomonadati</taxon>
        <taxon>Pseudomonadota</taxon>
        <taxon>Gammaproteobacteria</taxon>
        <taxon>Lysobacterales</taxon>
        <taxon>Rhodanobacteraceae</taxon>
        <taxon>Dyella</taxon>
    </lineage>
</organism>
<dbReference type="Pfam" id="PF16970">
    <property type="entry name" value="FimA"/>
    <property type="match status" value="1"/>
</dbReference>
<dbReference type="Proteomes" id="UP000515873">
    <property type="component" value="Chromosome"/>
</dbReference>
<keyword evidence="7" id="KW-1185">Reference proteome</keyword>
<dbReference type="InterPro" id="IPR008966">
    <property type="entry name" value="Adhesion_dom_sf"/>
</dbReference>
<protein>
    <submittedName>
        <fullName evidence="6">Type 1 fimbrial protein</fullName>
    </submittedName>
</protein>